<feature type="transmembrane region" description="Helical" evidence="1">
    <location>
        <begin position="111"/>
        <end position="129"/>
    </location>
</feature>
<evidence type="ECO:0000313" key="2">
    <source>
        <dbReference type="EMBL" id="KAF2845263.1"/>
    </source>
</evidence>
<keyword evidence="1" id="KW-0812">Transmembrane</keyword>
<feature type="transmembrane region" description="Helical" evidence="1">
    <location>
        <begin position="174"/>
        <end position="194"/>
    </location>
</feature>
<feature type="transmembrane region" description="Helical" evidence="1">
    <location>
        <begin position="49"/>
        <end position="72"/>
    </location>
</feature>
<keyword evidence="1" id="KW-0472">Membrane</keyword>
<feature type="transmembrane region" description="Helical" evidence="1">
    <location>
        <begin position="141"/>
        <end position="162"/>
    </location>
</feature>
<reference evidence="2" key="1">
    <citation type="submission" date="2020-01" db="EMBL/GenBank/DDBJ databases">
        <authorList>
            <consortium name="DOE Joint Genome Institute"/>
            <person name="Haridas S."/>
            <person name="Albert R."/>
            <person name="Binder M."/>
            <person name="Bloem J."/>
            <person name="Labutti K."/>
            <person name="Salamov A."/>
            <person name="Andreopoulos B."/>
            <person name="Baker S.E."/>
            <person name="Barry K."/>
            <person name="Bills G."/>
            <person name="Bluhm B.H."/>
            <person name="Cannon C."/>
            <person name="Castanera R."/>
            <person name="Culley D.E."/>
            <person name="Daum C."/>
            <person name="Ezra D."/>
            <person name="Gonzalez J.B."/>
            <person name="Henrissat B."/>
            <person name="Kuo A."/>
            <person name="Liang C."/>
            <person name="Lipzen A."/>
            <person name="Lutzoni F."/>
            <person name="Magnuson J."/>
            <person name="Mondo S."/>
            <person name="Nolan M."/>
            <person name="Ohm R."/>
            <person name="Pangilinan J."/>
            <person name="Park H.-J."/>
            <person name="Ramirez L."/>
            <person name="Alfaro M."/>
            <person name="Sun H."/>
            <person name="Tritt A."/>
            <person name="Yoshinaga Y."/>
            <person name="Zwiers L.-H."/>
            <person name="Turgeon B.G."/>
            <person name="Goodwin S.B."/>
            <person name="Spatafora J.W."/>
            <person name="Crous P.W."/>
            <person name="Grigoriev I.V."/>
        </authorList>
    </citation>
    <scope>NUCLEOTIDE SEQUENCE</scope>
    <source>
        <strain evidence="2">IPT5</strain>
    </source>
</reference>
<feature type="transmembrane region" description="Helical" evidence="1">
    <location>
        <begin position="200"/>
        <end position="219"/>
    </location>
</feature>
<keyword evidence="3" id="KW-1185">Reference proteome</keyword>
<organism evidence="2 3">
    <name type="scientific">Plenodomus tracheiphilus IPT5</name>
    <dbReference type="NCBI Taxonomy" id="1408161"/>
    <lineage>
        <taxon>Eukaryota</taxon>
        <taxon>Fungi</taxon>
        <taxon>Dikarya</taxon>
        <taxon>Ascomycota</taxon>
        <taxon>Pezizomycotina</taxon>
        <taxon>Dothideomycetes</taxon>
        <taxon>Pleosporomycetidae</taxon>
        <taxon>Pleosporales</taxon>
        <taxon>Pleosporineae</taxon>
        <taxon>Leptosphaeriaceae</taxon>
        <taxon>Plenodomus</taxon>
    </lineage>
</organism>
<gene>
    <name evidence="2" type="ORF">T440DRAFT_522777</name>
</gene>
<evidence type="ECO:0000256" key="1">
    <source>
        <dbReference type="SAM" id="Phobius"/>
    </source>
</evidence>
<evidence type="ECO:0000313" key="3">
    <source>
        <dbReference type="Proteomes" id="UP000799423"/>
    </source>
</evidence>
<dbReference type="EMBL" id="MU006350">
    <property type="protein sequence ID" value="KAF2845263.1"/>
    <property type="molecule type" value="Genomic_DNA"/>
</dbReference>
<proteinExistence type="predicted"/>
<accession>A0A6A7AQC0</accession>
<sequence>MKPLPIAVIVLVTVNIVLVLVQVFRSWLPWEWEDSTSFALQRKPPARKLKLWPFLQASGYLIATVVTLAVWLGFSSDLALQCLLESCWLNSFFGQWLMLHKIFGDGDRAQLVYIGSGLNVGIDLMGFVLMQVPVANLQGRFLVLLSHAIFYFSSGIAINSIWLVDNLKTLRYTAFISVFAVTACGLVVNGLIFLRKDNSIFLFTFSATACCSQLILTLMKPVGRLLSPVGRLLSRSRHTQSTTEFSVEAHVLTEPQHAGGTHTSCSSLISTPLTYTTTEVASSSFDSK</sequence>
<protein>
    <submittedName>
        <fullName evidence="2">Uncharacterized protein</fullName>
    </submittedName>
</protein>
<dbReference type="Proteomes" id="UP000799423">
    <property type="component" value="Unassembled WGS sequence"/>
</dbReference>
<feature type="transmembrane region" description="Helical" evidence="1">
    <location>
        <begin position="6"/>
        <end position="28"/>
    </location>
</feature>
<dbReference type="AlphaFoldDB" id="A0A6A7AQC0"/>
<keyword evidence="1" id="KW-1133">Transmembrane helix</keyword>
<name>A0A6A7AQC0_9PLEO</name>